<protein>
    <recommendedName>
        <fullName evidence="4">Response regulatory domain-containing protein</fullName>
    </recommendedName>
</protein>
<organism evidence="5 6">
    <name type="scientific">Pseudomonas aeruginosa</name>
    <dbReference type="NCBI Taxonomy" id="287"/>
    <lineage>
        <taxon>Bacteria</taxon>
        <taxon>Pseudomonadati</taxon>
        <taxon>Pseudomonadota</taxon>
        <taxon>Gammaproteobacteria</taxon>
        <taxon>Pseudomonadales</taxon>
        <taxon>Pseudomonadaceae</taxon>
        <taxon>Pseudomonas</taxon>
    </lineage>
</organism>
<reference evidence="5 6" key="1">
    <citation type="submission" date="2018-08" db="EMBL/GenBank/DDBJ databases">
        <title>Recombination of ecologically and evolutionarily significant loci maintains genetic cohesion in the Pseudomonas syringae species complex.</title>
        <authorList>
            <person name="Dillon M."/>
            <person name="Thakur S."/>
            <person name="Almeida R.N.D."/>
            <person name="Weir B.S."/>
            <person name="Guttman D.S."/>
        </authorList>
    </citation>
    <scope>NUCLEOTIDE SEQUENCE [LARGE SCALE GENOMIC DNA]</scope>
    <source>
        <strain evidence="5 6">ICMP 7846</strain>
    </source>
</reference>
<dbReference type="Gene3D" id="3.40.50.2300">
    <property type="match status" value="1"/>
</dbReference>
<dbReference type="InterPro" id="IPR011006">
    <property type="entry name" value="CheY-like_superfamily"/>
</dbReference>
<dbReference type="PANTHER" id="PTHR44591">
    <property type="entry name" value="STRESS RESPONSE REGULATOR PROTEIN 1"/>
    <property type="match status" value="1"/>
</dbReference>
<evidence type="ECO:0000259" key="4">
    <source>
        <dbReference type="PROSITE" id="PS50110"/>
    </source>
</evidence>
<dbReference type="GO" id="GO:0000160">
    <property type="term" value="P:phosphorelay signal transduction system"/>
    <property type="evidence" value="ECO:0007669"/>
    <property type="project" value="InterPro"/>
</dbReference>
<dbReference type="PANTHER" id="PTHR44591:SF3">
    <property type="entry name" value="RESPONSE REGULATORY DOMAIN-CONTAINING PROTEIN"/>
    <property type="match status" value="1"/>
</dbReference>
<feature type="modified residue" description="4-aspartylphosphate" evidence="2">
    <location>
        <position position="66"/>
    </location>
</feature>
<feature type="compositionally biased region" description="Basic and acidic residues" evidence="3">
    <location>
        <begin position="132"/>
        <end position="146"/>
    </location>
</feature>
<dbReference type="CDD" id="cd00156">
    <property type="entry name" value="REC"/>
    <property type="match status" value="1"/>
</dbReference>
<comment type="caution">
    <text evidence="5">The sequence shown here is derived from an EMBL/GenBank/DDBJ whole genome shotgun (WGS) entry which is preliminary data.</text>
</comment>
<dbReference type="InterPro" id="IPR001789">
    <property type="entry name" value="Sig_transdc_resp-reg_receiver"/>
</dbReference>
<keyword evidence="1 2" id="KW-0597">Phosphoprotein</keyword>
<feature type="region of interest" description="Disordered" evidence="3">
    <location>
        <begin position="132"/>
        <end position="152"/>
    </location>
</feature>
<feature type="domain" description="Response regulatory" evidence="4">
    <location>
        <begin position="22"/>
        <end position="132"/>
    </location>
</feature>
<dbReference type="PROSITE" id="PS50110">
    <property type="entry name" value="RESPONSE_REGULATORY"/>
    <property type="match status" value="1"/>
</dbReference>
<feature type="non-terminal residue" evidence="5">
    <location>
        <position position="1"/>
    </location>
</feature>
<evidence type="ECO:0000313" key="5">
    <source>
        <dbReference type="EMBL" id="RMS46528.1"/>
    </source>
</evidence>
<dbReference type="SMART" id="SM00448">
    <property type="entry name" value="REC"/>
    <property type="match status" value="1"/>
</dbReference>
<evidence type="ECO:0000256" key="2">
    <source>
        <dbReference type="PROSITE-ProRule" id="PRU00169"/>
    </source>
</evidence>
<gene>
    <name evidence="5" type="ORF">ALP65_00618</name>
</gene>
<evidence type="ECO:0000256" key="1">
    <source>
        <dbReference type="ARBA" id="ARBA00022553"/>
    </source>
</evidence>
<dbReference type="SUPFAM" id="SSF52172">
    <property type="entry name" value="CheY-like"/>
    <property type="match status" value="1"/>
</dbReference>
<sequence length="152" mass="16926">FAAQALPRRDDPLQAGLLTGLRVCLVEDDRNVLRATSALLERWGCTVQAETEADGWRTDCDILVVDYDLGPHASGVECIERVRRQRGEAIPALVISGHDIERIQASVEDTDIALLSKPVRPTELRATLRALRERPLPETRPVEKRRPTAGRT</sequence>
<dbReference type="InterPro" id="IPR050595">
    <property type="entry name" value="Bact_response_regulator"/>
</dbReference>
<proteinExistence type="predicted"/>
<dbReference type="EMBL" id="RBSQ01001229">
    <property type="protein sequence ID" value="RMS46528.1"/>
    <property type="molecule type" value="Genomic_DNA"/>
</dbReference>
<dbReference type="Pfam" id="PF00072">
    <property type="entry name" value="Response_reg"/>
    <property type="match status" value="1"/>
</dbReference>
<evidence type="ECO:0000256" key="3">
    <source>
        <dbReference type="SAM" id="MobiDB-lite"/>
    </source>
</evidence>
<dbReference type="Proteomes" id="UP000270834">
    <property type="component" value="Unassembled WGS sequence"/>
</dbReference>
<evidence type="ECO:0000313" key="6">
    <source>
        <dbReference type="Proteomes" id="UP000270834"/>
    </source>
</evidence>
<name>A0A3M5DAS7_PSEAI</name>
<accession>A0A3M5DAS7</accession>
<dbReference type="AlphaFoldDB" id="A0A3M5DAS7"/>